<accession>A0A8S1Q372</accession>
<reference evidence="4" key="1">
    <citation type="submission" date="2021-01" db="EMBL/GenBank/DDBJ databases">
        <authorList>
            <consortium name="Genoscope - CEA"/>
            <person name="William W."/>
        </authorList>
    </citation>
    <scope>NUCLEOTIDE SEQUENCE</scope>
</reference>
<feature type="domain" description="PSI" evidence="3">
    <location>
        <begin position="433"/>
        <end position="487"/>
    </location>
</feature>
<keyword evidence="1" id="KW-0325">Glycoprotein</keyword>
<dbReference type="InterPro" id="IPR002895">
    <property type="entry name" value="Paramecium_SA"/>
</dbReference>
<evidence type="ECO:0000313" key="4">
    <source>
        <dbReference type="EMBL" id="CAD8109098.1"/>
    </source>
</evidence>
<dbReference type="OMA" id="NVGCTAN"/>
<dbReference type="InterPro" id="IPR016201">
    <property type="entry name" value="PSI"/>
</dbReference>
<dbReference type="SMART" id="SM00639">
    <property type="entry name" value="PSA"/>
    <property type="match status" value="41"/>
</dbReference>
<feature type="domain" description="PSI" evidence="3">
    <location>
        <begin position="2414"/>
        <end position="2463"/>
    </location>
</feature>
<keyword evidence="2" id="KW-0732">Signal</keyword>
<dbReference type="Proteomes" id="UP000688137">
    <property type="component" value="Unassembled WGS sequence"/>
</dbReference>
<feature type="domain" description="PSI" evidence="3">
    <location>
        <begin position="26"/>
        <end position="71"/>
    </location>
</feature>
<evidence type="ECO:0000256" key="2">
    <source>
        <dbReference type="SAM" id="SignalP"/>
    </source>
</evidence>
<proteinExistence type="predicted"/>
<sequence>MNKQFIIFSLLLALATSQQFSITSCTCAQLLSEGDCIKNINLGCSWDNTKKSCAVSTTPVAPTTTYIAYCDAFAETDCPKAKPCTDCGAYSACAWTENKCTFFTGCTAFAKTTDPECQAISNRCITDGTHCVELDACSTYKKQLPCVKNAAGSLCYWDTTNNTCVDANNCDRLPITFVTDKECRDKLPNCTTKTGGGCVDSGNNCSDQTLEIQCVWNKLGTTACYWDGAACKDRICDNAPTTLTTDETCKTFRTDSTCTTKPNGGCVTRTTCAAATIQAACIKNSSGGDCYWTGTACVDKTCTNAPTTMTTNSACAGFVTGCITKSGGGCVANGACSVANLPAACVKNSSGTDCIFDGTCKEKTCANSPTTNNTHELCTSYLATCTVKSGGGCQNRSCSNAPITTITNDACEAYYPANNCITKTGGGCVTNTTCAAITLEVACVKNSSGQTCVWDVASSSCKDKICINAPLTKTTHELCQDFLNTCTVNSAGAGCVEKTCENSLVLAICDKDKNNKACIWKGKCYKKQCVLASSATTSHTDCQTYHSSCTLSNTGSGCVPLPLKCEAIIIEAACQIKANGSLCGWTGSQCIDKACSTASKTFTTTSQCQGHISTCVANNPVTINGSLTIQGCQDLPTTCGNRKSIENCEISRSGFPTCLWVSSTTTCVEKSCSTASTVGTNGVLTIVNFTNCQNYLSVCTATNASGSCTATSKPCISNNNSDGCITKPSSCSGLVQQNCKEGSKSSGDCYWNGSNCVDKTCSNIIQTSHTNCIGIFDQCTVNNGGTACQALATACTAYTTQENCKKTSTNKNCIWTGLACRSATCADAPDTTSFDSDTECLGYPTPSETCTVVYKVGASGCVPKSTNCTDYMTQAQCHKTISNLTATDDCKWIVDKCYALSTFATGSCTTFKGTQQMCQGYRAGCTNVVGATSSTSCTLDCTLKTGSNLSFQDCQALDTTCSVKKDGTGCLVISSNCAGYTQQSNCFRAGSGLCGWNSSACLSITTANECVHVSGFTGLDHAKCQGYNLLCTSLLDGTGCQEYKTKCSDYTALNTCGTSSQGKCYLDGSDCVRFSNCASIVGTGLTDANCDDFDVSCVANANKTACQEKMSTCSLYLTQNSCTTSAASGTAAKCAWSGTACNAVATTSTDCAYVTGTGLTDAICITYNVGCTANKAGTACQEKKATCSAYIASTACSTSSASGTAANCVWGGATPACQTVTTIATECAYVTGTGLTDAICGNYNVGCTANKAGTACQEKKATCSAYTVSTACSTSSASGTAANCVWNGTACLSVGVPNYSVQCAYVTGTGLTDAICITYNVGCTANKAGTACQEKKTTCASYSTDATCTTSSASGTAAICVWGGATPACLTVTTIATECAYVTGTGLTNAICGNYNVGCTANKAGTACQEKKTTCASYSTDATCTTSSASGTAAICVWGGATPACLTVTTIATECAYVTGTGLTNAICGNYNVGCTANKAGTACQEKKTTCASYSTDATCTTSSASGTAAICVWGGATPACLTVTTIATECAYVTGTGLTNAICGNYNVGCTANKAGTACQEKKTTCASYSTDATCTTSSASGTAAICVWGGATPACLTVTTIATECAYVTGTGLTNAICGNYNVGCTANKAGTACQEKKTTCASYSTDATCTTSSASGTAAICVWGGATPACLTVTTIATECAYVTGTGLTNAICGNYNVGCTANKAGTACQEKKTTCASYSTDATCTTSSASGTAAICVWGGATPACLTVTTIATECAYVTGTGLTDAICITYNVGCTANKAGTACQEKKTACSQYSTDATCTTSSASGTAAKCVWGGATPACLPVTTVATQCAYVTGTGLTDAICITYNVGCIANKAGTACQEKKATCTTYGIVETTCTSSLDSGTAAKCVWNGSTCINVGLSVLSTDCAYVTGTGLTNAICGNYNVGCTANKAGTACQEKKTTCASYSTDATCTTSSASGTAAICVWGGSTPACLTVTTIATECAYVTGTGLTDAICGNYNVGCTANKAGTACQEKKATCSAYTVSTACSTSSASGTAAKCVWGGATPACLAVTTIATHCAYITGIGLTDAICATYNTGCGAVKDGTGCQEVKSNCKDYTTQNQCSYQTTGSLACLWIDNSCYPITDKNCAVITGTGLDHAKCQAYSTGCTSVSGGTSCQDFKTTCEQYPGTAAACTKTATTPKCYLFSSTCITISNVATDCLKITGSAGSITYEICQSYNTGCSVNRAKSACVQQQAICSGYTSQMNSCYRSTAGLCIASTNTDTACVAASTATTCENVFLGSSNYSSANCNEMKTGCTVNGTTACATKTCLNAIAPFNHTNCKDWLNTCTVNAGNSACITMASKCSDQSSTSCLYSVEGECVQVGATCVRKTCDTAATDNTRDDDVECSAYLQSCTVARTGACQARTACALYKSQLQCKFNTTGGTCFWNPNNKTCVDLNCGNIETTTSFDTDAECAAVDPSCTVRATNNLAAPGCMARGPCNSYTIEEQCKTNASSGVCVWNTNANLPAPACQDKSCTSAPTTTTTHSDCYAYYNTATIKCTVVATPSTSGGNPTLGGCQQTAACSTYIDKEQCQINANGDPCGWNGTQCADKACATAPATADYDDDTKCRAYITNKCTVSDSGQGCVDIPATCETMTQKQCYYNKAGDPCYWNGTACITRTCENAPEATATADECNTYLPGCTLDTVKCKTKVCEDFAFATDALCKQALSTCTTNGTYCVTRGTCYQALSQAGCIMSSTDQYCEWIPAVMNSQNQITSPAYCTIKNCSTAPITLTSEAACAGYFTNCTTKNGGGCVTKSTCSAVTIDVACTTALNGTICAWDSAQNKCRDKDCQDFSGTTHAACQGQRAGCTAGANGKCARVQNCEQTTLRSACIEGTNGPCLWINDYINTDGSTGACFRYTSCKSLTWNSDTQCKWISKQCTTNGSNCIGITQCSETNTDGGCVTGYDGACIQSVPALNSSDPKVCKPYTSCADAFYTTHSDCQIASKKCTTNGLTGCIALGQCSSYTSQAGCVFNDKGTVLTSGVITSTGICTWDATASSCRDQSCADLTGTNHSACSSQLSTCTSDGTTCLLKGACSSYTTQTACTTAIGSDGNCYWELASATNNNTAKCRLLTCSDIQNGTATNVCSVALSSCISNGTACIPKANCSTYKNKISCNSGGLDGICVFTLSTATGAAADSGSCALMTACTTANNDQTACQQARDRCSWTPASGTGTTAVTSKCVSHTCATNQATNGVCTRFLNWDKKTQQVCTLVSGTCTATDPSTLSSNDCFLISGYTYTWNASTSKCGVCTAPVVQPNNTDNNTNNTNNQTTTDSGYILGLSTIIFGYLML</sequence>
<dbReference type="PROSITE" id="PS51257">
    <property type="entry name" value="PROKAR_LIPOPROTEIN"/>
    <property type="match status" value="1"/>
</dbReference>
<keyword evidence="5" id="KW-1185">Reference proteome</keyword>
<feature type="domain" description="PSI" evidence="3">
    <location>
        <begin position="77"/>
        <end position="125"/>
    </location>
</feature>
<dbReference type="SMART" id="SM00423">
    <property type="entry name" value="PSI"/>
    <property type="match status" value="9"/>
</dbReference>
<comment type="caution">
    <text evidence="4">The sequence shown here is derived from an EMBL/GenBank/DDBJ whole genome shotgun (WGS) entry which is preliminary data.</text>
</comment>
<evidence type="ECO:0000259" key="3">
    <source>
        <dbReference type="SMART" id="SM00423"/>
    </source>
</evidence>
<name>A0A8S1Q372_PARPR</name>
<feature type="domain" description="PSI" evidence="3">
    <location>
        <begin position="2808"/>
        <end position="2860"/>
    </location>
</feature>
<dbReference type="EMBL" id="CAJJDM010000143">
    <property type="protein sequence ID" value="CAD8109098.1"/>
    <property type="molecule type" value="Genomic_DNA"/>
</dbReference>
<feature type="domain" description="PSI" evidence="3">
    <location>
        <begin position="136"/>
        <end position="184"/>
    </location>
</feature>
<feature type="domain" description="PSI" evidence="3">
    <location>
        <begin position="271"/>
        <end position="316"/>
    </location>
</feature>
<protein>
    <recommendedName>
        <fullName evidence="3">PSI domain-containing protein</fullName>
    </recommendedName>
</protein>
<feature type="chain" id="PRO_5035785459" description="PSI domain-containing protein" evidence="2">
    <location>
        <begin position="18"/>
        <end position="3343"/>
    </location>
</feature>
<dbReference type="Pfam" id="PF01508">
    <property type="entry name" value="Paramecium_SA"/>
    <property type="match status" value="39"/>
</dbReference>
<evidence type="ECO:0000256" key="1">
    <source>
        <dbReference type="ARBA" id="ARBA00023180"/>
    </source>
</evidence>
<evidence type="ECO:0000313" key="5">
    <source>
        <dbReference type="Proteomes" id="UP000688137"/>
    </source>
</evidence>
<gene>
    <name evidence="4" type="ORF">PPRIM_AZ9-3.1.T1390091</name>
</gene>
<feature type="domain" description="PSI" evidence="3">
    <location>
        <begin position="3198"/>
        <end position="3249"/>
    </location>
</feature>
<feature type="signal peptide" evidence="2">
    <location>
        <begin position="1"/>
        <end position="17"/>
    </location>
</feature>
<organism evidence="4 5">
    <name type="scientific">Paramecium primaurelia</name>
    <dbReference type="NCBI Taxonomy" id="5886"/>
    <lineage>
        <taxon>Eukaryota</taxon>
        <taxon>Sar</taxon>
        <taxon>Alveolata</taxon>
        <taxon>Ciliophora</taxon>
        <taxon>Intramacronucleata</taxon>
        <taxon>Oligohymenophorea</taxon>
        <taxon>Peniculida</taxon>
        <taxon>Parameciidae</taxon>
        <taxon>Paramecium</taxon>
    </lineage>
</organism>
<feature type="domain" description="PSI" evidence="3">
    <location>
        <begin position="976"/>
        <end position="1025"/>
    </location>
</feature>